<feature type="transmembrane region" description="Helical" evidence="1">
    <location>
        <begin position="12"/>
        <end position="32"/>
    </location>
</feature>
<protein>
    <submittedName>
        <fullName evidence="2">General secretion pathway protein H</fullName>
    </submittedName>
</protein>
<dbReference type="SUPFAM" id="SSF54523">
    <property type="entry name" value="Pili subunits"/>
    <property type="match status" value="1"/>
</dbReference>
<organism evidence="2 3">
    <name type="scientific">Comamonas testosteroni TK102</name>
    <dbReference type="NCBI Taxonomy" id="1392005"/>
    <lineage>
        <taxon>Bacteria</taxon>
        <taxon>Pseudomonadati</taxon>
        <taxon>Pseudomonadota</taxon>
        <taxon>Betaproteobacteria</taxon>
        <taxon>Burkholderiales</taxon>
        <taxon>Comamonadaceae</taxon>
        <taxon>Comamonas</taxon>
    </lineage>
</organism>
<evidence type="ECO:0000256" key="1">
    <source>
        <dbReference type="SAM" id="Phobius"/>
    </source>
</evidence>
<keyword evidence="1" id="KW-0812">Transmembrane</keyword>
<dbReference type="Pfam" id="PF07963">
    <property type="entry name" value="N_methyl"/>
    <property type="match status" value="1"/>
</dbReference>
<name>A0A076PJF7_COMTE</name>
<dbReference type="InterPro" id="IPR012902">
    <property type="entry name" value="N_methyl_site"/>
</dbReference>
<proteinExistence type="predicted"/>
<dbReference type="NCBIfam" id="TIGR02532">
    <property type="entry name" value="IV_pilin_GFxxxE"/>
    <property type="match status" value="1"/>
</dbReference>
<dbReference type="RefSeq" id="WP_043370849.1">
    <property type="nucleotide sequence ID" value="NZ_CP006704.1"/>
</dbReference>
<dbReference type="PROSITE" id="PS00409">
    <property type="entry name" value="PROKAR_NTER_METHYL"/>
    <property type="match status" value="1"/>
</dbReference>
<reference evidence="2 3" key="1">
    <citation type="journal article" date="2014" name="Genome Announc.">
        <title>Complete Genome Sequence of Polychlorinated Biphenyl Degrader Comamonas testosteroni TK102 (NBRC 109938).</title>
        <authorList>
            <person name="Fukuda K."/>
            <person name="Hosoyama A."/>
            <person name="Tsuchikane K."/>
            <person name="Ohji S."/>
            <person name="Yamazoe A."/>
            <person name="Fujita N."/>
            <person name="Shintani M."/>
            <person name="Kimbara K."/>
        </authorList>
    </citation>
    <scope>NUCLEOTIDE SEQUENCE [LARGE SCALE GENOMIC DNA]</scope>
    <source>
        <strain evidence="2">TK102</strain>
    </source>
</reference>
<evidence type="ECO:0000313" key="3">
    <source>
        <dbReference type="Proteomes" id="UP000028782"/>
    </source>
</evidence>
<dbReference type="AlphaFoldDB" id="A0A076PJF7"/>
<dbReference type="InterPro" id="IPR045584">
    <property type="entry name" value="Pilin-like"/>
</dbReference>
<dbReference type="KEGG" id="ctes:O987_03460"/>
<dbReference type="EMBL" id="CP006704">
    <property type="protein sequence ID" value="AIJ44861.1"/>
    <property type="molecule type" value="Genomic_DNA"/>
</dbReference>
<dbReference type="Proteomes" id="UP000028782">
    <property type="component" value="Chromosome"/>
</dbReference>
<evidence type="ECO:0000313" key="2">
    <source>
        <dbReference type="EMBL" id="AIJ44861.1"/>
    </source>
</evidence>
<gene>
    <name evidence="2" type="ORF">O987_03460</name>
</gene>
<keyword evidence="1" id="KW-0472">Membrane</keyword>
<accession>A0A076PJF7</accession>
<keyword evidence="1" id="KW-1133">Transmembrane helix</keyword>
<sequence length="146" mass="15658">MAHLKHAGFTLLELLVVISIMALATAGVSLAIRDSGEQQLEREAQRLATLLESARAQARTNGTLVVWRPLPQGFRFEGLPANVKMPTQWLQTAVLVQPATPVVLGPEPLIPRQSITLSLPGSNSAPLQLATDGLRPFSIQSPQVAP</sequence>
<dbReference type="HOGENOM" id="CLU_113215_3_0_4"/>